<gene>
    <name evidence="9" type="ORF">NCTC11429_00856</name>
</gene>
<evidence type="ECO:0000256" key="6">
    <source>
        <dbReference type="ARBA" id="ARBA00023237"/>
    </source>
</evidence>
<dbReference type="NCBIfam" id="TIGR04057">
    <property type="entry name" value="SusC_RagA_signa"/>
    <property type="match status" value="1"/>
</dbReference>
<comment type="similarity">
    <text evidence="7">Belongs to the TonB-dependent receptor family.</text>
</comment>
<dbReference type="EMBL" id="LR590484">
    <property type="protein sequence ID" value="VTR31614.1"/>
    <property type="molecule type" value="Genomic_DNA"/>
</dbReference>
<evidence type="ECO:0000259" key="8">
    <source>
        <dbReference type="Pfam" id="PF07715"/>
    </source>
</evidence>
<dbReference type="SUPFAM" id="SSF56935">
    <property type="entry name" value="Porins"/>
    <property type="match status" value="1"/>
</dbReference>
<accession>A0A4U9UP83</accession>
<dbReference type="SUPFAM" id="SSF49464">
    <property type="entry name" value="Carboxypeptidase regulatory domain-like"/>
    <property type="match status" value="1"/>
</dbReference>
<dbReference type="Pfam" id="PF07715">
    <property type="entry name" value="Plug"/>
    <property type="match status" value="1"/>
</dbReference>
<dbReference type="PROSITE" id="PS52016">
    <property type="entry name" value="TONB_DEPENDENT_REC_3"/>
    <property type="match status" value="1"/>
</dbReference>
<dbReference type="Gene3D" id="2.170.130.10">
    <property type="entry name" value="TonB-dependent receptor, plug domain"/>
    <property type="match status" value="1"/>
</dbReference>
<dbReference type="Gene3D" id="3.55.50.30">
    <property type="match status" value="1"/>
</dbReference>
<dbReference type="InterPro" id="IPR039426">
    <property type="entry name" value="TonB-dep_rcpt-like"/>
</dbReference>
<evidence type="ECO:0000313" key="9">
    <source>
        <dbReference type="EMBL" id="VTR31614.1"/>
    </source>
</evidence>
<dbReference type="InterPro" id="IPR023996">
    <property type="entry name" value="TonB-dep_OMP_SusC/RagA"/>
</dbReference>
<dbReference type="InterPro" id="IPR036942">
    <property type="entry name" value="Beta-barrel_TonB_sf"/>
</dbReference>
<dbReference type="InterPro" id="IPR012910">
    <property type="entry name" value="Plug_dom"/>
</dbReference>
<keyword evidence="6 7" id="KW-0998">Cell outer membrane</keyword>
<reference evidence="9 10" key="1">
    <citation type="submission" date="2019-05" db="EMBL/GenBank/DDBJ databases">
        <authorList>
            <consortium name="Pathogen Informatics"/>
        </authorList>
    </citation>
    <scope>NUCLEOTIDE SEQUENCE [LARGE SCALE GENOMIC DNA]</scope>
    <source>
        <strain evidence="9 10">NCTC11429</strain>
    </source>
</reference>
<dbReference type="InterPro" id="IPR008969">
    <property type="entry name" value="CarboxyPept-like_regulatory"/>
</dbReference>
<dbReference type="Gene3D" id="2.40.170.20">
    <property type="entry name" value="TonB-dependent receptor, beta-barrel domain"/>
    <property type="match status" value="1"/>
</dbReference>
<feature type="domain" description="TonB-dependent receptor plug" evidence="8">
    <location>
        <begin position="233"/>
        <end position="355"/>
    </location>
</feature>
<keyword evidence="3 7" id="KW-1134">Transmembrane beta strand</keyword>
<evidence type="ECO:0000256" key="7">
    <source>
        <dbReference type="PROSITE-ProRule" id="PRU01360"/>
    </source>
</evidence>
<dbReference type="NCBIfam" id="TIGR04056">
    <property type="entry name" value="OMP_RagA_SusC"/>
    <property type="match status" value="1"/>
</dbReference>
<dbReference type="InterPro" id="IPR023997">
    <property type="entry name" value="TonB-dep_OMP_SusC/RagA_CS"/>
</dbReference>
<keyword evidence="2 7" id="KW-0813">Transport</keyword>
<evidence type="ECO:0000256" key="2">
    <source>
        <dbReference type="ARBA" id="ARBA00022448"/>
    </source>
</evidence>
<keyword evidence="5 7" id="KW-0472">Membrane</keyword>
<dbReference type="Proteomes" id="UP000308196">
    <property type="component" value="Chromosome"/>
</dbReference>
<dbReference type="STRING" id="1123265.GCA_000686625_02895"/>
<dbReference type="AlphaFoldDB" id="A0A4U9UP83"/>
<sequence>MLKKHLHKYMYKISKLNRMASKLVLCSVFSFGGTVVVAGSTGYMQLINKDNINIRLHAGHAAQALHQLSQQTGRAIGYDRNTIALESISVAEKVFRNASFDEVLNYILKGTDIRPKEVSGGIVLVRYAEKQQSYGLKLQISDPQQRPIAGASVRELTTGQSRLSNEKGEVTIKLPAGEYNLVVTHIGYEKKELYNLRLDANHLVVQQVTLKSKDKALDEVVVTALGIKRQDRSLGYAVGKIKGDDLNRVNNDNFLVGMAGKVPGVSISATGPTGSTVNMVIRGASSLSTDNQPLFVVDGVPLMNSLNNIGEIGDDNKVDYGNAIANINPEDIENISILKGPSAAALYGSRAGNGVVLITTKTGRSVEKMTIGLTSNTVFDIPYKFIGLHNKFASGTMPWRPGDQPGDLLIEESSSAMVGPALDKGYKAVQWNSPLDENGKPIPTELKSYPDNIKNFVRTGLTSTNGLSLSNRSEKLDYRFSYSNMANKGIIPNSDLFRNTLNINSTMRLRKDLSLGLSLDASRNNSNNRPAGNRGTNPMQAAYEVAPHINILDLKDYWLPGQEQIQQRSQSVGNHNNPYFLAYGVNNAFTRDRVFGNLRLDWTIRKDWTAMLRYATDIYWENRETKIPYSYTNEPRGAYGIVNLMNMEQNIDFLTAYTKKWADFQASGSLGGNLRYNRGTSVQNISKSGAGLITPGLYTLANISPLNLDFNSAISERAINSIYGLINLNYRDMIYLDLTGRNDWSSTLPVNNRSYFYPSASLSVLASRMLSLPKTVALLKIRGGVARVGNDTYPYNLSNVLSNPGSWGDVLRLTRSGALLVPDLKPEIATSYEIGADLALWDNRLKFEGTYYKLDNKNQIISTTLPGSSGFNSKNINAGLLSSRGIELAVSGRPIARQHWSWDVGVNWHRNRTRIDELSEGVEFYTFWTDGRGGARTYVGEEIGDLYDSKLVTVEDPSSPYYGYPILNKNGSWQAVRINNSRNKIGNFNPDFTMGLQSSLRYKRWTMNIAADMRFGGKFMSQTYRYFESNLTTQRFLDQLINPNGMTGETLRNYLVDHDLVRVKDNRYPIVGGPGEEYGGYPVNVGGVTGNFGVFNPGVIAQYDDKGNITGYTENLGGEGTKYIAYSDNYPWDFMNAATFDASFIKLRELSFSYDVSGKWLKRFGIEKGSVGVYTRNLILWTKAKVGIDPEMAFQPETGVGFKQGIERYNVTPWAMPVGFKINVTF</sequence>
<evidence type="ECO:0000256" key="4">
    <source>
        <dbReference type="ARBA" id="ARBA00022692"/>
    </source>
</evidence>
<dbReference type="Gene3D" id="2.60.40.1120">
    <property type="entry name" value="Carboxypeptidase-like, regulatory domain"/>
    <property type="match status" value="1"/>
</dbReference>
<evidence type="ECO:0000256" key="5">
    <source>
        <dbReference type="ARBA" id="ARBA00023136"/>
    </source>
</evidence>
<evidence type="ECO:0000256" key="3">
    <source>
        <dbReference type="ARBA" id="ARBA00022452"/>
    </source>
</evidence>
<comment type="subcellular location">
    <subcellularLocation>
        <location evidence="1 7">Cell outer membrane</location>
        <topology evidence="1 7">Multi-pass membrane protein</topology>
    </subcellularLocation>
</comment>
<name>A0A4U9UP83_9SPHI</name>
<dbReference type="Pfam" id="PF13715">
    <property type="entry name" value="CarbopepD_reg_2"/>
    <property type="match status" value="1"/>
</dbReference>
<organism evidence="9 10">
    <name type="scientific">Sphingobacterium thalpophilum</name>
    <dbReference type="NCBI Taxonomy" id="259"/>
    <lineage>
        <taxon>Bacteria</taxon>
        <taxon>Pseudomonadati</taxon>
        <taxon>Bacteroidota</taxon>
        <taxon>Sphingobacteriia</taxon>
        <taxon>Sphingobacteriales</taxon>
        <taxon>Sphingobacteriaceae</taxon>
        <taxon>Sphingobacterium</taxon>
    </lineage>
</organism>
<keyword evidence="4 7" id="KW-0812">Transmembrane</keyword>
<dbReference type="KEGG" id="stha:NCTC11429_00856"/>
<dbReference type="InterPro" id="IPR037066">
    <property type="entry name" value="Plug_dom_sf"/>
</dbReference>
<evidence type="ECO:0000313" key="10">
    <source>
        <dbReference type="Proteomes" id="UP000308196"/>
    </source>
</evidence>
<keyword evidence="9" id="KW-0675">Receptor</keyword>
<proteinExistence type="inferred from homology"/>
<evidence type="ECO:0000256" key="1">
    <source>
        <dbReference type="ARBA" id="ARBA00004571"/>
    </source>
</evidence>
<protein>
    <submittedName>
        <fullName evidence="9">Outer membrane receptor FepA</fullName>
    </submittedName>
</protein>
<dbReference type="GO" id="GO:0009279">
    <property type="term" value="C:cell outer membrane"/>
    <property type="evidence" value="ECO:0007669"/>
    <property type="project" value="UniProtKB-SubCell"/>
</dbReference>